<reference evidence="2 3" key="1">
    <citation type="submission" date="2018-04" db="EMBL/GenBank/DDBJ databases">
        <title>Flavobacterium sp. nov., isolated from glacier ice.</title>
        <authorList>
            <person name="Liu Q."/>
            <person name="Xin Y.-H."/>
        </authorList>
    </citation>
    <scope>NUCLEOTIDE SEQUENCE [LARGE SCALE GENOMIC DNA]</scope>
    <source>
        <strain evidence="2 3">LB2P30</strain>
    </source>
</reference>
<dbReference type="EMBL" id="QCZH01000008">
    <property type="protein sequence ID" value="PWA09139.1"/>
    <property type="molecule type" value="Genomic_DNA"/>
</dbReference>
<keyword evidence="1" id="KW-0812">Transmembrane</keyword>
<keyword evidence="1" id="KW-1133">Transmembrane helix</keyword>
<dbReference type="AlphaFoldDB" id="A0A2U1JW02"/>
<keyword evidence="1" id="KW-0472">Membrane</keyword>
<gene>
    <name evidence="2" type="ORF">DB891_09370</name>
</gene>
<sequence length="243" mass="27676">MKVKIKLCILGHLPHLSEILKIEEWNSSIFEITGINSLNFAGCSDGPNWEFLDNNIEKELPPNADADILIVVTNVPLQDDYFVRRFSDNRICITYSGMSDILIFNDIPLNNLLLRLLYSATLVYKSQGNRIPLLSEIKFTHDDPRGCIFDMNGADKKDIVYSTNKPEICNSCVDSLINNHVTNNTVDEALIVETQKELKRINKGLYFKITDRIKKHPIITIIISSLVALSIDLISHVIYEHFK</sequence>
<proteinExistence type="predicted"/>
<evidence type="ECO:0000256" key="1">
    <source>
        <dbReference type="SAM" id="Phobius"/>
    </source>
</evidence>
<evidence type="ECO:0000313" key="2">
    <source>
        <dbReference type="EMBL" id="PWA09139.1"/>
    </source>
</evidence>
<name>A0A2U1JW02_9FLAO</name>
<organism evidence="2 3">
    <name type="scientific">Flavobacterium laiguense</name>
    <dbReference type="NCBI Taxonomy" id="2169409"/>
    <lineage>
        <taxon>Bacteria</taxon>
        <taxon>Pseudomonadati</taxon>
        <taxon>Bacteroidota</taxon>
        <taxon>Flavobacteriia</taxon>
        <taxon>Flavobacteriales</taxon>
        <taxon>Flavobacteriaceae</taxon>
        <taxon>Flavobacterium</taxon>
    </lineage>
</organism>
<feature type="transmembrane region" description="Helical" evidence="1">
    <location>
        <begin position="218"/>
        <end position="239"/>
    </location>
</feature>
<evidence type="ECO:0000313" key="3">
    <source>
        <dbReference type="Proteomes" id="UP000245618"/>
    </source>
</evidence>
<keyword evidence="3" id="KW-1185">Reference proteome</keyword>
<protein>
    <submittedName>
        <fullName evidence="2">Uncharacterized protein</fullName>
    </submittedName>
</protein>
<dbReference type="RefSeq" id="WP_116762851.1">
    <property type="nucleotide sequence ID" value="NZ_QCZH01000008.1"/>
</dbReference>
<comment type="caution">
    <text evidence="2">The sequence shown here is derived from an EMBL/GenBank/DDBJ whole genome shotgun (WGS) entry which is preliminary data.</text>
</comment>
<dbReference type="Proteomes" id="UP000245618">
    <property type="component" value="Unassembled WGS sequence"/>
</dbReference>
<accession>A0A2U1JW02</accession>
<dbReference type="OrthoDB" id="1331475at2"/>